<reference evidence="1" key="1">
    <citation type="submission" date="2023-07" db="EMBL/GenBank/DDBJ databases">
        <authorList>
            <consortium name="CYATHOMIX"/>
        </authorList>
    </citation>
    <scope>NUCLEOTIDE SEQUENCE</scope>
    <source>
        <strain evidence="1">N/A</strain>
    </source>
</reference>
<sequence>MEKEGFRRVLRWLRSNDIPIHSIATHRSSMYGSEIASFNDEFDESVEWFFDPWHLGRYLYKNLRAAAKARDCAPIKDWVEDIETHLYYSIADDITGTLTSCLHDPEIADEESEKPTLDVGSVAHTKLKQIVLQPAFQEALAQASP</sequence>
<dbReference type="Proteomes" id="UP001176961">
    <property type="component" value="Unassembled WGS sequence"/>
</dbReference>
<comment type="caution">
    <text evidence="1">The sequence shown here is derived from an EMBL/GenBank/DDBJ whole genome shotgun (WGS) entry which is preliminary data.</text>
</comment>
<dbReference type="PANTHER" id="PTHR31751">
    <property type="entry name" value="SI:CH211-108C17.2-RELATED-RELATED"/>
    <property type="match status" value="1"/>
</dbReference>
<evidence type="ECO:0000313" key="2">
    <source>
        <dbReference type="Proteomes" id="UP001176961"/>
    </source>
</evidence>
<dbReference type="PANTHER" id="PTHR31751:SF42">
    <property type="entry name" value="PROTEIN CBG10204"/>
    <property type="match status" value="1"/>
</dbReference>
<dbReference type="AlphaFoldDB" id="A0AA36DTT9"/>
<dbReference type="EMBL" id="CATQJL010000112">
    <property type="protein sequence ID" value="CAJ0592862.1"/>
    <property type="molecule type" value="Genomic_DNA"/>
</dbReference>
<proteinExistence type="predicted"/>
<organism evidence="1 2">
    <name type="scientific">Cylicocyclus nassatus</name>
    <name type="common">Nematode worm</name>
    <dbReference type="NCBI Taxonomy" id="53992"/>
    <lineage>
        <taxon>Eukaryota</taxon>
        <taxon>Metazoa</taxon>
        <taxon>Ecdysozoa</taxon>
        <taxon>Nematoda</taxon>
        <taxon>Chromadorea</taxon>
        <taxon>Rhabditida</taxon>
        <taxon>Rhabditina</taxon>
        <taxon>Rhabditomorpha</taxon>
        <taxon>Strongyloidea</taxon>
        <taxon>Strongylidae</taxon>
        <taxon>Cylicocyclus</taxon>
    </lineage>
</organism>
<keyword evidence="2" id="KW-1185">Reference proteome</keyword>
<evidence type="ECO:0008006" key="3">
    <source>
        <dbReference type="Google" id="ProtNLM"/>
    </source>
</evidence>
<accession>A0AA36DTT9</accession>
<name>A0AA36DTT9_CYLNA</name>
<protein>
    <recommendedName>
        <fullName evidence="3">Transposase</fullName>
    </recommendedName>
</protein>
<gene>
    <name evidence="1" type="ORF">CYNAS_LOCUS4845</name>
</gene>
<evidence type="ECO:0000313" key="1">
    <source>
        <dbReference type="EMBL" id="CAJ0592862.1"/>
    </source>
</evidence>